<dbReference type="Proteomes" id="UP000317039">
    <property type="component" value="Chromosome"/>
</dbReference>
<protein>
    <recommendedName>
        <fullName evidence="3">DUF8176 domain-containing protein</fullName>
    </recommendedName>
</protein>
<dbReference type="InterPro" id="IPR058489">
    <property type="entry name" value="DUF8176"/>
</dbReference>
<organism evidence="4 5">
    <name type="scientific">Nocardia otitidiscaviarum</name>
    <dbReference type="NCBI Taxonomy" id="1823"/>
    <lineage>
        <taxon>Bacteria</taxon>
        <taxon>Bacillati</taxon>
        <taxon>Actinomycetota</taxon>
        <taxon>Actinomycetes</taxon>
        <taxon>Mycobacteriales</taxon>
        <taxon>Nocardiaceae</taxon>
        <taxon>Nocardia</taxon>
    </lineage>
</organism>
<feature type="transmembrane region" description="Helical" evidence="2">
    <location>
        <begin position="226"/>
        <end position="245"/>
    </location>
</feature>
<keyword evidence="2" id="KW-0812">Transmembrane</keyword>
<feature type="compositionally biased region" description="Basic and acidic residues" evidence="1">
    <location>
        <begin position="156"/>
        <end position="169"/>
    </location>
</feature>
<dbReference type="RefSeq" id="WP_143983422.1">
    <property type="nucleotide sequence ID" value="NZ_CP041695.1"/>
</dbReference>
<feature type="compositionally biased region" description="Polar residues" evidence="1">
    <location>
        <begin position="54"/>
        <end position="66"/>
    </location>
</feature>
<dbReference type="KEGG" id="nod:FOH10_31860"/>
<evidence type="ECO:0000256" key="1">
    <source>
        <dbReference type="SAM" id="MobiDB-lite"/>
    </source>
</evidence>
<name>A0A516NUP7_9NOCA</name>
<dbReference type="Pfam" id="PF26527">
    <property type="entry name" value="DUF8176"/>
    <property type="match status" value="1"/>
</dbReference>
<proteinExistence type="predicted"/>
<reference evidence="4 5" key="1">
    <citation type="submission" date="2019-07" db="EMBL/GenBank/DDBJ databases">
        <title>Complete Genome Sequence and Methylome Analysis of Nocardia otitidis-caviarum NEB252.</title>
        <authorList>
            <person name="Fomenkov A."/>
            <person name="Anton B.P."/>
            <person name="Vincze T."/>
            <person name="Roberts R.J."/>
        </authorList>
    </citation>
    <scope>NUCLEOTIDE SEQUENCE [LARGE SCALE GENOMIC DNA]</scope>
    <source>
        <strain evidence="4 5">NEB252</strain>
    </source>
</reference>
<dbReference type="AlphaFoldDB" id="A0A516NUP7"/>
<dbReference type="GeneID" id="80336951"/>
<feature type="domain" description="DUF8176" evidence="3">
    <location>
        <begin position="284"/>
        <end position="404"/>
    </location>
</feature>
<gene>
    <name evidence="4" type="ORF">FOH10_31860</name>
</gene>
<feature type="region of interest" description="Disordered" evidence="1">
    <location>
        <begin position="1"/>
        <end position="106"/>
    </location>
</feature>
<evidence type="ECO:0000259" key="3">
    <source>
        <dbReference type="Pfam" id="PF26527"/>
    </source>
</evidence>
<keyword evidence="2" id="KW-1133">Transmembrane helix</keyword>
<evidence type="ECO:0000256" key="2">
    <source>
        <dbReference type="SAM" id="Phobius"/>
    </source>
</evidence>
<accession>A0A516NUP7</accession>
<evidence type="ECO:0000313" key="5">
    <source>
        <dbReference type="Proteomes" id="UP000317039"/>
    </source>
</evidence>
<feature type="compositionally biased region" description="Acidic residues" evidence="1">
    <location>
        <begin position="170"/>
        <end position="181"/>
    </location>
</feature>
<evidence type="ECO:0000313" key="4">
    <source>
        <dbReference type="EMBL" id="QDP82639.1"/>
    </source>
</evidence>
<dbReference type="EMBL" id="CP041695">
    <property type="protein sequence ID" value="QDP82639.1"/>
    <property type="molecule type" value="Genomic_DNA"/>
</dbReference>
<keyword evidence="2" id="KW-0472">Membrane</keyword>
<feature type="region of interest" description="Disordered" evidence="1">
    <location>
        <begin position="155"/>
        <end position="186"/>
    </location>
</feature>
<sequence>MTKDQTPNPFVLGGGTGLPAYAGMPDLAPAPAPEPEPAKSEEPEPDYGGPAASVTDNGDNWGQPTNAHYADHDHEDGPAASVTDRGESWNVPTGRGRHALPDPEDEEFVYGAPNRAVDPVLGADTTGVDPPAPIPAKVAAHTGNWDEWLAGPARGRGAEHLARDTTARADDDEQATPDDDTGYSGYSATARRSVVDRTGRIKPVLGRLTPRRDHDDYEGTRTRGTLVAVATVGAAALLIGVIVAVNVNLRDTADTAAVTSTVTLVPATTDSVAPVPENYPHATANCFATRTETTVVGAGPGDPATAPGAILAFEWAYYVDRNAARAREHVAADATVPDAATIQAGIDEVPDGTRYCVFLTRADADGNTWQVELHEQYPTDPSPQKFAQIVTTRTDGERALITAISKR</sequence>